<feature type="region of interest" description="Disordered" evidence="1">
    <location>
        <begin position="1"/>
        <end position="25"/>
    </location>
</feature>
<evidence type="ECO:0000313" key="2">
    <source>
        <dbReference type="EMBL" id="CAB4574700.1"/>
    </source>
</evidence>
<dbReference type="EMBL" id="CAEZSR010000114">
    <property type="protein sequence ID" value="CAB4574700.1"/>
    <property type="molecule type" value="Genomic_DNA"/>
</dbReference>
<sequence length="301" mass="30777">MTTRSTRSTRSTQSTPSRSEHPVGRRRRRSLLLLIPFAFLVGVLFVSCGDDEASPATSAPETTEPATTAAPTTVTPTTVTPTTVAPTTVAPTTVAPTTVAPTTVAPTTTTPSGLEQPAIWPAADVVFTTPEDAARSFVEDLIGVPAVLGEFMAGDSRSGEIEVFSPGEGGPGSSVVRSLLLLRQLGPDDGWFVLAAVRPEVSIDEPASGSTVPAAPLTVRGAARGYEATILVSAFPAGTTDRIGDTVIASGGALETPEPYEAVVDLTDVPAGTVVTLLVRGDTGLETDPGEFSAIPVVIAG</sequence>
<feature type="compositionally biased region" description="Low complexity" evidence="1">
    <location>
        <begin position="54"/>
        <end position="94"/>
    </location>
</feature>
<organism evidence="2">
    <name type="scientific">freshwater metagenome</name>
    <dbReference type="NCBI Taxonomy" id="449393"/>
    <lineage>
        <taxon>unclassified sequences</taxon>
        <taxon>metagenomes</taxon>
        <taxon>ecological metagenomes</taxon>
    </lineage>
</organism>
<dbReference type="AlphaFoldDB" id="A0A6J6EDT6"/>
<feature type="compositionally biased region" description="Low complexity" evidence="1">
    <location>
        <begin position="1"/>
        <end position="17"/>
    </location>
</feature>
<accession>A0A6J6EDT6</accession>
<evidence type="ECO:0000256" key="1">
    <source>
        <dbReference type="SAM" id="MobiDB-lite"/>
    </source>
</evidence>
<feature type="region of interest" description="Disordered" evidence="1">
    <location>
        <begin position="51"/>
        <end position="94"/>
    </location>
</feature>
<gene>
    <name evidence="2" type="ORF">UFOPK1493_02628</name>
</gene>
<protein>
    <submittedName>
        <fullName evidence="2">Unannotated protein</fullName>
    </submittedName>
</protein>
<reference evidence="2" key="1">
    <citation type="submission" date="2020-05" db="EMBL/GenBank/DDBJ databases">
        <authorList>
            <person name="Chiriac C."/>
            <person name="Salcher M."/>
            <person name="Ghai R."/>
            <person name="Kavagutti S V."/>
        </authorList>
    </citation>
    <scope>NUCLEOTIDE SEQUENCE</scope>
</reference>
<proteinExistence type="predicted"/>
<name>A0A6J6EDT6_9ZZZZ</name>